<name>T0LCK2_COLGC</name>
<organism evidence="1 2">
    <name type="scientific">Colletotrichum gloeosporioides (strain Cg-14)</name>
    <name type="common">Anthracnose fungus</name>
    <name type="synonym">Glomerella cingulata</name>
    <dbReference type="NCBI Taxonomy" id="1237896"/>
    <lineage>
        <taxon>Eukaryota</taxon>
        <taxon>Fungi</taxon>
        <taxon>Dikarya</taxon>
        <taxon>Ascomycota</taxon>
        <taxon>Pezizomycotina</taxon>
        <taxon>Sordariomycetes</taxon>
        <taxon>Hypocreomycetidae</taxon>
        <taxon>Glomerellales</taxon>
        <taxon>Glomerellaceae</taxon>
        <taxon>Colletotrichum</taxon>
        <taxon>Colletotrichum gloeosporioides species complex</taxon>
    </lineage>
</organism>
<dbReference type="HOGENOM" id="CLU_3392264_0_0_1"/>
<dbReference type="OrthoDB" id="4797949at2759"/>
<accession>T0LCK2</accession>
<dbReference type="Proteomes" id="UP000015530">
    <property type="component" value="Unassembled WGS sequence"/>
</dbReference>
<dbReference type="eggNOG" id="ENOG502T69M">
    <property type="taxonomic scope" value="Eukaryota"/>
</dbReference>
<evidence type="ECO:0000313" key="2">
    <source>
        <dbReference type="Proteomes" id="UP000015530"/>
    </source>
</evidence>
<comment type="caution">
    <text evidence="1">The sequence shown here is derived from an EMBL/GenBank/DDBJ whole genome shotgun (WGS) entry which is preliminary data.</text>
</comment>
<proteinExistence type="predicted"/>
<reference evidence="2" key="1">
    <citation type="journal article" date="2013" name="Mol. Plant Microbe Interact.">
        <title>Global aspects of pacC regulation of pathogenicity genes in Colletotrichum gloeosporioides as revealed by transcriptome analysis.</title>
        <authorList>
            <person name="Alkan N."/>
            <person name="Meng X."/>
            <person name="Friedlander G."/>
            <person name="Reuveni E."/>
            <person name="Sukno S."/>
            <person name="Sherman A."/>
            <person name="Thon M."/>
            <person name="Fluhr R."/>
            <person name="Prusky D."/>
        </authorList>
    </citation>
    <scope>NUCLEOTIDE SEQUENCE [LARGE SCALE GENOMIC DNA]</scope>
    <source>
        <strain evidence="2">Cg-14</strain>
    </source>
</reference>
<gene>
    <name evidence="1" type="ORF">CGLO_14967</name>
</gene>
<dbReference type="EMBL" id="AMYD01003552">
    <property type="protein sequence ID" value="EQB46055.1"/>
    <property type="molecule type" value="Genomic_DNA"/>
</dbReference>
<dbReference type="AlphaFoldDB" id="T0LCK2"/>
<sequence>MKSSAVVAFLSLCLAQTAFILHTLGCSLGYRL</sequence>
<evidence type="ECO:0000313" key="1">
    <source>
        <dbReference type="EMBL" id="EQB46055.1"/>
    </source>
</evidence>
<protein>
    <submittedName>
        <fullName evidence="1">Uncharacterized protein</fullName>
    </submittedName>
</protein>